<dbReference type="AlphaFoldDB" id="B8M472"/>
<proteinExistence type="predicted"/>
<evidence type="ECO:0000313" key="1">
    <source>
        <dbReference type="EMBL" id="EED20815.1"/>
    </source>
</evidence>
<dbReference type="VEuPathDB" id="FungiDB:TSTA_040090"/>
<organism evidence="1 2">
    <name type="scientific">Talaromyces stipitatus (strain ATCC 10500 / CBS 375.48 / QM 6759 / NRRL 1006)</name>
    <name type="common">Penicillium stipitatum</name>
    <dbReference type="NCBI Taxonomy" id="441959"/>
    <lineage>
        <taxon>Eukaryota</taxon>
        <taxon>Fungi</taxon>
        <taxon>Dikarya</taxon>
        <taxon>Ascomycota</taxon>
        <taxon>Pezizomycotina</taxon>
        <taxon>Eurotiomycetes</taxon>
        <taxon>Eurotiomycetidae</taxon>
        <taxon>Eurotiales</taxon>
        <taxon>Trichocomaceae</taxon>
        <taxon>Talaromyces</taxon>
        <taxon>Talaromyces sect. Talaromyces</taxon>
    </lineage>
</organism>
<dbReference type="PhylomeDB" id="B8M472"/>
<protein>
    <submittedName>
        <fullName evidence="1">Uncharacterized protein</fullName>
    </submittedName>
</protein>
<name>B8M472_TALSN</name>
<dbReference type="OrthoDB" id="4229437at2759"/>
<dbReference type="RefSeq" id="XP_002481249.1">
    <property type="nucleotide sequence ID" value="XM_002481204.1"/>
</dbReference>
<accession>B8M472</accession>
<reference evidence="2" key="1">
    <citation type="journal article" date="2015" name="Genome Announc.">
        <title>Genome sequence of the AIDS-associated pathogen Penicillium marneffei (ATCC18224) and its near taxonomic relative Talaromyces stipitatus (ATCC10500).</title>
        <authorList>
            <person name="Nierman W.C."/>
            <person name="Fedorova-Abrams N.D."/>
            <person name="Andrianopoulos A."/>
        </authorList>
    </citation>
    <scope>NUCLEOTIDE SEQUENCE [LARGE SCALE GENOMIC DNA]</scope>
    <source>
        <strain evidence="2">ATCC 10500 / CBS 375.48 / QM 6759 / NRRL 1006</strain>
    </source>
</reference>
<gene>
    <name evidence="1" type="ORF">TSTA_040090</name>
</gene>
<sequence length="168" mass="19142">MSITSPSSHHLGDENIAEERRLRALMVQHPPQIPYYGVYVRQASGQAGAHEALGTKRHYRPNLRGQTSSAGYIQKVKAIRAKVQKGLDSVSDQHTALNDQIQELKGELENDFSDLDRLVASLTVHWVRIENDIAREYGYEQADDDQLKILSLAYTDAEEQWYRTHLEI</sequence>
<dbReference type="Proteomes" id="UP000001745">
    <property type="component" value="Unassembled WGS sequence"/>
</dbReference>
<dbReference type="InParanoid" id="B8M472"/>
<evidence type="ECO:0000313" key="2">
    <source>
        <dbReference type="Proteomes" id="UP000001745"/>
    </source>
</evidence>
<dbReference type="HOGENOM" id="CLU_1587596_0_0_1"/>
<keyword evidence="2" id="KW-1185">Reference proteome</keyword>
<dbReference type="EMBL" id="EQ962654">
    <property type="protein sequence ID" value="EED20815.1"/>
    <property type="molecule type" value="Genomic_DNA"/>
</dbReference>
<dbReference type="GeneID" id="8109768"/>